<dbReference type="EMBL" id="MU393561">
    <property type="protein sequence ID" value="KAI4861151.1"/>
    <property type="molecule type" value="Genomic_DNA"/>
</dbReference>
<reference evidence="1 2" key="1">
    <citation type="journal article" date="2022" name="New Phytol.">
        <title>Ecological generalism drives hyperdiversity of secondary metabolite gene clusters in xylarialean endophytes.</title>
        <authorList>
            <person name="Franco M.E.E."/>
            <person name="Wisecaver J.H."/>
            <person name="Arnold A.E."/>
            <person name="Ju Y.M."/>
            <person name="Slot J.C."/>
            <person name="Ahrendt S."/>
            <person name="Moore L.P."/>
            <person name="Eastman K.E."/>
            <person name="Scott K."/>
            <person name="Konkel Z."/>
            <person name="Mondo S.J."/>
            <person name="Kuo A."/>
            <person name="Hayes R.D."/>
            <person name="Haridas S."/>
            <person name="Andreopoulos B."/>
            <person name="Riley R."/>
            <person name="LaButti K."/>
            <person name="Pangilinan J."/>
            <person name="Lipzen A."/>
            <person name="Amirebrahimi M."/>
            <person name="Yan J."/>
            <person name="Adam C."/>
            <person name="Keymanesh K."/>
            <person name="Ng V."/>
            <person name="Louie K."/>
            <person name="Northen T."/>
            <person name="Drula E."/>
            <person name="Henrissat B."/>
            <person name="Hsieh H.M."/>
            <person name="Youens-Clark K."/>
            <person name="Lutzoni F."/>
            <person name="Miadlikowska J."/>
            <person name="Eastwood D.C."/>
            <person name="Hamelin R.C."/>
            <person name="Grigoriev I.V."/>
            <person name="U'Ren J.M."/>
        </authorList>
    </citation>
    <scope>NUCLEOTIDE SEQUENCE [LARGE SCALE GENOMIC DNA]</scope>
    <source>
        <strain evidence="1 2">CBS 119005</strain>
    </source>
</reference>
<accession>A0ACB9YPN8</accession>
<dbReference type="Proteomes" id="UP001497700">
    <property type="component" value="Unassembled WGS sequence"/>
</dbReference>
<evidence type="ECO:0000313" key="2">
    <source>
        <dbReference type="Proteomes" id="UP001497700"/>
    </source>
</evidence>
<name>A0ACB9YPN8_9PEZI</name>
<comment type="caution">
    <text evidence="1">The sequence shown here is derived from an EMBL/GenBank/DDBJ whole genome shotgun (WGS) entry which is preliminary data.</text>
</comment>
<evidence type="ECO:0000313" key="1">
    <source>
        <dbReference type="EMBL" id="KAI4861151.1"/>
    </source>
</evidence>
<gene>
    <name evidence="1" type="ORF">F4820DRAFT_434690</name>
</gene>
<sequence>MTFLATGLGLRAASLGSSTPNYASAYLSFHFLFAYCVLAPRHLKQLWGLDHQSSPREDLVKYGDAAVKSGRITQKQLNMLKRNEGAQANSVENYALLVGAMGFATFAGVKPEIVNRAGLVYTAARIAYGISYILIEDNLWAVSRSVFWWVGNGSCLWLFWEAGKLLKSGN</sequence>
<keyword evidence="2" id="KW-1185">Reference proteome</keyword>
<proteinExistence type="predicted"/>
<protein>
    <submittedName>
        <fullName evidence="1">Uncharacterized protein</fullName>
    </submittedName>
</protein>
<organism evidence="1 2">
    <name type="scientific">Hypoxylon rubiginosum</name>
    <dbReference type="NCBI Taxonomy" id="110542"/>
    <lineage>
        <taxon>Eukaryota</taxon>
        <taxon>Fungi</taxon>
        <taxon>Dikarya</taxon>
        <taxon>Ascomycota</taxon>
        <taxon>Pezizomycotina</taxon>
        <taxon>Sordariomycetes</taxon>
        <taxon>Xylariomycetidae</taxon>
        <taxon>Xylariales</taxon>
        <taxon>Hypoxylaceae</taxon>
        <taxon>Hypoxylon</taxon>
    </lineage>
</organism>